<dbReference type="Gene3D" id="3.30.160.60">
    <property type="entry name" value="Classic Zinc Finger"/>
    <property type="match status" value="1"/>
</dbReference>
<evidence type="ECO:0000256" key="7">
    <source>
        <dbReference type="PROSITE-ProRule" id="PRU00042"/>
    </source>
</evidence>
<dbReference type="PROSITE" id="PS50157">
    <property type="entry name" value="ZINC_FINGER_C2H2_2"/>
    <property type="match status" value="2"/>
</dbReference>
<dbReference type="Proteomes" id="UP001444071">
    <property type="component" value="Unassembled WGS sequence"/>
</dbReference>
<dbReference type="InterPro" id="IPR013087">
    <property type="entry name" value="Znf_C2H2_type"/>
</dbReference>
<comment type="subcellular location">
    <subcellularLocation>
        <location evidence="1">Nucleus</location>
    </subcellularLocation>
</comment>
<feature type="domain" description="C2H2-type" evidence="10">
    <location>
        <begin position="413"/>
        <end position="440"/>
    </location>
</feature>
<name>A0ABV0X1N7_9TELE</name>
<keyword evidence="4 7" id="KW-0863">Zinc-finger</keyword>
<keyword evidence="6" id="KW-0539">Nucleus</keyword>
<evidence type="ECO:0000256" key="2">
    <source>
        <dbReference type="ARBA" id="ARBA00022723"/>
    </source>
</evidence>
<keyword evidence="5" id="KW-0862">Zinc</keyword>
<accession>A0ABV0X1N7</accession>
<dbReference type="SMART" id="SM00355">
    <property type="entry name" value="ZnF_C2H2"/>
    <property type="match status" value="4"/>
</dbReference>
<evidence type="ECO:0000256" key="6">
    <source>
        <dbReference type="ARBA" id="ARBA00023242"/>
    </source>
</evidence>
<proteinExistence type="predicted"/>
<dbReference type="SUPFAM" id="SSF57667">
    <property type="entry name" value="beta-beta-alpha zinc fingers"/>
    <property type="match status" value="1"/>
</dbReference>
<keyword evidence="8" id="KW-0175">Coiled coil</keyword>
<keyword evidence="3" id="KW-0677">Repeat</keyword>
<evidence type="ECO:0000256" key="4">
    <source>
        <dbReference type="ARBA" id="ARBA00022771"/>
    </source>
</evidence>
<protein>
    <recommendedName>
        <fullName evidence="10">C2H2-type domain-containing protein</fullName>
    </recommendedName>
</protein>
<dbReference type="InterPro" id="IPR036236">
    <property type="entry name" value="Znf_C2H2_sf"/>
</dbReference>
<feature type="domain" description="C2H2-type" evidence="10">
    <location>
        <begin position="466"/>
        <end position="488"/>
    </location>
</feature>
<feature type="coiled-coil region" evidence="8">
    <location>
        <begin position="23"/>
        <end position="50"/>
    </location>
</feature>
<gene>
    <name evidence="11" type="ORF">XENORESO_009135</name>
</gene>
<evidence type="ECO:0000256" key="1">
    <source>
        <dbReference type="ARBA" id="ARBA00004123"/>
    </source>
</evidence>
<keyword evidence="12" id="KW-1185">Reference proteome</keyword>
<keyword evidence="2" id="KW-0479">Metal-binding</keyword>
<feature type="region of interest" description="Disordered" evidence="9">
    <location>
        <begin position="76"/>
        <end position="99"/>
    </location>
</feature>
<evidence type="ECO:0000256" key="3">
    <source>
        <dbReference type="ARBA" id="ARBA00022737"/>
    </source>
</evidence>
<evidence type="ECO:0000256" key="8">
    <source>
        <dbReference type="SAM" id="Coils"/>
    </source>
</evidence>
<dbReference type="EMBL" id="JAHRIM010082929">
    <property type="protein sequence ID" value="MEQ2275808.1"/>
    <property type="molecule type" value="Genomic_DNA"/>
</dbReference>
<evidence type="ECO:0000313" key="12">
    <source>
        <dbReference type="Proteomes" id="UP001444071"/>
    </source>
</evidence>
<organism evidence="11 12">
    <name type="scientific">Xenotaenia resolanae</name>
    <dbReference type="NCBI Taxonomy" id="208358"/>
    <lineage>
        <taxon>Eukaryota</taxon>
        <taxon>Metazoa</taxon>
        <taxon>Chordata</taxon>
        <taxon>Craniata</taxon>
        <taxon>Vertebrata</taxon>
        <taxon>Euteleostomi</taxon>
        <taxon>Actinopterygii</taxon>
        <taxon>Neopterygii</taxon>
        <taxon>Teleostei</taxon>
        <taxon>Neoteleostei</taxon>
        <taxon>Acanthomorphata</taxon>
        <taxon>Ovalentaria</taxon>
        <taxon>Atherinomorphae</taxon>
        <taxon>Cyprinodontiformes</taxon>
        <taxon>Goodeidae</taxon>
        <taxon>Xenotaenia</taxon>
    </lineage>
</organism>
<dbReference type="PANTHER" id="PTHR24381">
    <property type="entry name" value="ZINC FINGER PROTEIN"/>
    <property type="match status" value="1"/>
</dbReference>
<reference evidence="11 12" key="1">
    <citation type="submission" date="2021-06" db="EMBL/GenBank/DDBJ databases">
        <authorList>
            <person name="Palmer J.M."/>
        </authorList>
    </citation>
    <scope>NUCLEOTIDE SEQUENCE [LARGE SCALE GENOMIC DNA]</scope>
    <source>
        <strain evidence="11 12">XR_2019</strain>
        <tissue evidence="11">Muscle</tissue>
    </source>
</reference>
<evidence type="ECO:0000313" key="11">
    <source>
        <dbReference type="EMBL" id="MEQ2275808.1"/>
    </source>
</evidence>
<dbReference type="PROSITE" id="PS00028">
    <property type="entry name" value="ZINC_FINGER_C2H2_1"/>
    <property type="match status" value="3"/>
</dbReference>
<sequence>MSYVEELKLFVAARLHAAASEILSVIVKTINNYEEETARLKEENKRHSSLLEIILKKKLPKKKACHVTNSTTAEVAAKPTIDPTADPRNDPDAEDSAAGPSALDLRDICKTKKLIFNSNIGRQTVFISKEHFLKFSNVRNCLFCFKQVLATEEHLMKRHYDIAVHFIKDGIEQFVIPCMCSEKIQDRSHWHCPCCEKIIYRRCTLKVHLSKQHNFTVLHPDQVTGNHHMPFNISFEEEPLSLEDLCQEELSSPEQQEKTASLLLPMQKKAATGRCLNVVDAKHNSQPEQYSFHRNQAQEPGTDICLDTRIQDMREVIIMENNTTQVMETRQNSGVGKVLDSAGKMQHPNFTSVVTKGKCFSNIGESMAIQAASSSSDGLCPPSKEHAKNRSADLNLNTVKTELPASQDCIGSYYCKTCGEIFHYMHKLKTHVQKHVGDKICICGICGESLERSKSLHKHVQNHNKNICGTCGRQFSSDSRLQQHKSFHRPKILNTKSTA</sequence>
<dbReference type="PANTHER" id="PTHR24381:SF393">
    <property type="entry name" value="CHROMATIN-LINKED ADAPTOR FOR MSL PROTEINS, ISOFORM B"/>
    <property type="match status" value="1"/>
</dbReference>
<evidence type="ECO:0000256" key="5">
    <source>
        <dbReference type="ARBA" id="ARBA00022833"/>
    </source>
</evidence>
<comment type="caution">
    <text evidence="11">The sequence shown here is derived from an EMBL/GenBank/DDBJ whole genome shotgun (WGS) entry which is preliminary data.</text>
</comment>
<evidence type="ECO:0000259" key="10">
    <source>
        <dbReference type="PROSITE" id="PS50157"/>
    </source>
</evidence>
<evidence type="ECO:0000256" key="9">
    <source>
        <dbReference type="SAM" id="MobiDB-lite"/>
    </source>
</evidence>